<organism evidence="2 3">
    <name type="scientific">Vespula maculifrons</name>
    <name type="common">Eastern yellow jacket</name>
    <name type="synonym">Wasp</name>
    <dbReference type="NCBI Taxonomy" id="7453"/>
    <lineage>
        <taxon>Eukaryota</taxon>
        <taxon>Metazoa</taxon>
        <taxon>Ecdysozoa</taxon>
        <taxon>Arthropoda</taxon>
        <taxon>Hexapoda</taxon>
        <taxon>Insecta</taxon>
        <taxon>Pterygota</taxon>
        <taxon>Neoptera</taxon>
        <taxon>Endopterygota</taxon>
        <taxon>Hymenoptera</taxon>
        <taxon>Apocrita</taxon>
        <taxon>Aculeata</taxon>
        <taxon>Vespoidea</taxon>
        <taxon>Vespidae</taxon>
        <taxon>Vespinae</taxon>
        <taxon>Vespula</taxon>
    </lineage>
</organism>
<evidence type="ECO:0000313" key="2">
    <source>
        <dbReference type="EMBL" id="KAL2747223.1"/>
    </source>
</evidence>
<feature type="compositionally biased region" description="Basic residues" evidence="1">
    <location>
        <begin position="26"/>
        <end position="37"/>
    </location>
</feature>
<feature type="non-terminal residue" evidence="2">
    <location>
        <position position="1"/>
    </location>
</feature>
<gene>
    <name evidence="2" type="ORF">V1477_005593</name>
</gene>
<reference evidence="2 3" key="1">
    <citation type="journal article" date="2024" name="Ann. Entomol. Soc. Am.">
        <title>Genomic analyses of the southern and eastern yellowjacket wasps (Hymenoptera: Vespidae) reveal evolutionary signatures of social life.</title>
        <authorList>
            <person name="Catto M.A."/>
            <person name="Caine P.B."/>
            <person name="Orr S.E."/>
            <person name="Hunt B.G."/>
            <person name="Goodisman M.A.D."/>
        </authorList>
    </citation>
    <scope>NUCLEOTIDE SEQUENCE [LARGE SCALE GENOMIC DNA]</scope>
    <source>
        <strain evidence="2">232</strain>
        <tissue evidence="2">Head and thorax</tissue>
    </source>
</reference>
<sequence>FIDVAGNVRKDKGKTRKKEECDARKTKASGRRKRVTIPRKTTASRIQFSPGEARMKLGKSQQGDKNSDRPSDAINCNSVVPGGAFAIVLREIPGPHDSRKRIALFKSPDYKGENTKVCGQRLTEGLSFVVKGRRDEEEREGALFRAQSRHWWGAPELTREMPRGLYCSTGVSRRGYSQCLSKIVPRNTLDIAISYVKQVDSSKTFVPVVIVVPLLAGYVASGLRCLALGWVRLGWAGLDWVGLRYYLALGRLTYRGKMWIFIDESKLLAVVKLYREELCRSGGGGGGGGGGGVGGGGGGGAGGDRVGGGGGGGGGDAGGGCDLWIERNDREFAIEGRRACTRAGNALRTFREDFLGGKRDRIEKVNSLLTWILRERKEVLEKGWLEGNRTIGRTILKNEEEH</sequence>
<dbReference type="AlphaFoldDB" id="A0ABD2CQ22"/>
<proteinExistence type="predicted"/>
<name>A0ABD2CQ22_VESMC</name>
<keyword evidence="3" id="KW-1185">Reference proteome</keyword>
<dbReference type="Proteomes" id="UP001607303">
    <property type="component" value="Unassembled WGS sequence"/>
</dbReference>
<comment type="caution">
    <text evidence="2">The sequence shown here is derived from an EMBL/GenBank/DDBJ whole genome shotgun (WGS) entry which is preliminary data.</text>
</comment>
<accession>A0ABD2CQ22</accession>
<feature type="region of interest" description="Disordered" evidence="1">
    <location>
        <begin position="1"/>
        <end position="72"/>
    </location>
</feature>
<dbReference type="EMBL" id="JAYRBN010000037">
    <property type="protein sequence ID" value="KAL2747223.1"/>
    <property type="molecule type" value="Genomic_DNA"/>
</dbReference>
<evidence type="ECO:0000256" key="1">
    <source>
        <dbReference type="SAM" id="MobiDB-lite"/>
    </source>
</evidence>
<evidence type="ECO:0000313" key="3">
    <source>
        <dbReference type="Proteomes" id="UP001607303"/>
    </source>
</evidence>
<protein>
    <submittedName>
        <fullName evidence="2">Uncharacterized protein</fullName>
    </submittedName>
</protein>